<feature type="compositionally biased region" description="Pro residues" evidence="6">
    <location>
        <begin position="176"/>
        <end position="190"/>
    </location>
</feature>
<dbReference type="InterPro" id="IPR050913">
    <property type="entry name" value="AP2/ERF_ERF"/>
</dbReference>
<accession>A0AAX6DFY6</accession>
<evidence type="ECO:0000313" key="8">
    <source>
        <dbReference type="EMBL" id="KAJ6790693.1"/>
    </source>
</evidence>
<dbReference type="InterPro" id="IPR036955">
    <property type="entry name" value="AP2/ERF_dom_sf"/>
</dbReference>
<comment type="caution">
    <text evidence="8">The sequence shown here is derived from an EMBL/GenBank/DDBJ whole genome shotgun (WGS) entry which is preliminary data.</text>
</comment>
<dbReference type="GO" id="GO:0003700">
    <property type="term" value="F:DNA-binding transcription factor activity"/>
    <property type="evidence" value="ECO:0007669"/>
    <property type="project" value="InterPro"/>
</dbReference>
<evidence type="ECO:0000256" key="1">
    <source>
        <dbReference type="ARBA" id="ARBA00004123"/>
    </source>
</evidence>
<evidence type="ECO:0000256" key="2">
    <source>
        <dbReference type="ARBA" id="ARBA00023015"/>
    </source>
</evidence>
<dbReference type="Pfam" id="PF00847">
    <property type="entry name" value="AP2"/>
    <property type="match status" value="1"/>
</dbReference>
<dbReference type="InterPro" id="IPR001471">
    <property type="entry name" value="AP2/ERF_dom"/>
</dbReference>
<dbReference type="Gene3D" id="3.30.730.10">
    <property type="entry name" value="AP2/ERF domain"/>
    <property type="match status" value="1"/>
</dbReference>
<keyword evidence="3" id="KW-0238">DNA-binding</keyword>
<dbReference type="SUPFAM" id="SSF54171">
    <property type="entry name" value="DNA-binding domain"/>
    <property type="match status" value="1"/>
</dbReference>
<gene>
    <name evidence="8" type="ORF">M6B38_247580</name>
</gene>
<reference evidence="8" key="2">
    <citation type="submission" date="2023-04" db="EMBL/GenBank/DDBJ databases">
        <authorList>
            <person name="Bruccoleri R.E."/>
            <person name="Oakeley E.J."/>
            <person name="Faust A.-M."/>
            <person name="Dessus-Babus S."/>
            <person name="Altorfer M."/>
            <person name="Burckhardt D."/>
            <person name="Oertli M."/>
            <person name="Naumann U."/>
            <person name="Petersen F."/>
            <person name="Wong J."/>
        </authorList>
    </citation>
    <scope>NUCLEOTIDE SEQUENCE</scope>
    <source>
        <strain evidence="8">GSM-AAB239-AS_SAM_17_03QT</strain>
        <tissue evidence="8">Leaf</tissue>
    </source>
</reference>
<dbReference type="EMBL" id="JANAVB010045020">
    <property type="protein sequence ID" value="KAJ6790693.1"/>
    <property type="molecule type" value="Genomic_DNA"/>
</dbReference>
<dbReference type="Proteomes" id="UP001140949">
    <property type="component" value="Unassembled WGS sequence"/>
</dbReference>
<dbReference type="GO" id="GO:0005634">
    <property type="term" value="C:nucleus"/>
    <property type="evidence" value="ECO:0007669"/>
    <property type="project" value="UniProtKB-SubCell"/>
</dbReference>
<feature type="compositionally biased region" description="Basic residues" evidence="6">
    <location>
        <begin position="13"/>
        <end position="28"/>
    </location>
</feature>
<organism evidence="8 9">
    <name type="scientific">Iris pallida</name>
    <name type="common">Sweet iris</name>
    <dbReference type="NCBI Taxonomy" id="29817"/>
    <lineage>
        <taxon>Eukaryota</taxon>
        <taxon>Viridiplantae</taxon>
        <taxon>Streptophyta</taxon>
        <taxon>Embryophyta</taxon>
        <taxon>Tracheophyta</taxon>
        <taxon>Spermatophyta</taxon>
        <taxon>Magnoliopsida</taxon>
        <taxon>Liliopsida</taxon>
        <taxon>Asparagales</taxon>
        <taxon>Iridaceae</taxon>
        <taxon>Iridoideae</taxon>
        <taxon>Irideae</taxon>
        <taxon>Iris</taxon>
    </lineage>
</organism>
<dbReference type="CDD" id="cd00018">
    <property type="entry name" value="AP2"/>
    <property type="match status" value="1"/>
</dbReference>
<protein>
    <submittedName>
        <fullName evidence="8">Pathogenesis-related genes transcriptional activator PTI6</fullName>
    </submittedName>
</protein>
<evidence type="ECO:0000256" key="4">
    <source>
        <dbReference type="ARBA" id="ARBA00023163"/>
    </source>
</evidence>
<feature type="region of interest" description="Disordered" evidence="6">
    <location>
        <begin position="148"/>
        <end position="190"/>
    </location>
</feature>
<evidence type="ECO:0000256" key="3">
    <source>
        <dbReference type="ARBA" id="ARBA00023125"/>
    </source>
</evidence>
<keyword evidence="9" id="KW-1185">Reference proteome</keyword>
<dbReference type="FunFam" id="3.30.730.10:FF:000001">
    <property type="entry name" value="Ethylene-responsive transcription factor 2"/>
    <property type="match status" value="1"/>
</dbReference>
<dbReference type="InterPro" id="IPR016177">
    <property type="entry name" value="DNA-bd_dom_sf"/>
</dbReference>
<dbReference type="PANTHER" id="PTHR31194:SF166">
    <property type="entry name" value="PATHOGENESIS-RELATED GENES TRANSCRIPTIONAL ACTIVATOR PTI6"/>
    <property type="match status" value="1"/>
</dbReference>
<reference evidence="8" key="1">
    <citation type="journal article" date="2023" name="GigaByte">
        <title>Genome assembly of the bearded iris, Iris pallida Lam.</title>
        <authorList>
            <person name="Bruccoleri R.E."/>
            <person name="Oakeley E.J."/>
            <person name="Faust A.M.E."/>
            <person name="Altorfer M."/>
            <person name="Dessus-Babus S."/>
            <person name="Burckhardt D."/>
            <person name="Oertli M."/>
            <person name="Naumann U."/>
            <person name="Petersen F."/>
            <person name="Wong J."/>
        </authorList>
    </citation>
    <scope>NUCLEOTIDE SEQUENCE</scope>
    <source>
        <strain evidence="8">GSM-AAB239-AS_SAM_17_03QT</strain>
    </source>
</reference>
<dbReference type="PRINTS" id="PR00367">
    <property type="entry name" value="ETHRSPELEMNT"/>
</dbReference>
<keyword evidence="4" id="KW-0804">Transcription</keyword>
<dbReference type="AlphaFoldDB" id="A0AAX6DFY6"/>
<dbReference type="PIRSF" id="PIRSF038123">
    <property type="entry name" value="PTI6"/>
    <property type="match status" value="1"/>
</dbReference>
<comment type="subcellular location">
    <subcellularLocation>
        <location evidence="1">Nucleus</location>
    </subcellularLocation>
</comment>
<dbReference type="SMART" id="SM00380">
    <property type="entry name" value="AP2"/>
    <property type="match status" value="1"/>
</dbReference>
<keyword evidence="2" id="KW-0805">Transcription regulation</keyword>
<feature type="domain" description="AP2/ERF" evidence="7">
    <location>
        <begin position="95"/>
        <end position="152"/>
    </location>
</feature>
<sequence>MDPTDVKFSQHVTRTRKSVPKPPSRKLVRVSFTDPDATDSSGDDEPAGAPPRRRVKRHVHEIGFETAPAKKKASLLLPAKGMKKLPKADSADRKRYRGVRRRPWGRFAAEIRDPAQKKRVWLGTFDTAEEAAEEYDKAALRLKGTRAVTNFSPSRSPPSPTSVLRGGTEDEDRTPTPAPSPSPLPTTPPPFDYFEIGSYGDVDAFGFSIAEQPLLFPDCSFPAGPNFWKEEKFGDFDDEAFSSFQAIVV</sequence>
<feature type="region of interest" description="Disordered" evidence="6">
    <location>
        <begin position="1"/>
        <end position="54"/>
    </location>
</feature>
<proteinExistence type="predicted"/>
<evidence type="ECO:0000256" key="6">
    <source>
        <dbReference type="SAM" id="MobiDB-lite"/>
    </source>
</evidence>
<name>A0AAX6DFY6_IRIPA</name>
<evidence type="ECO:0000259" key="7">
    <source>
        <dbReference type="PROSITE" id="PS51032"/>
    </source>
</evidence>
<dbReference type="PANTHER" id="PTHR31194">
    <property type="entry name" value="SHN SHINE , DNA BINDING / TRANSCRIPTION FACTOR"/>
    <property type="match status" value="1"/>
</dbReference>
<dbReference type="GO" id="GO:0003677">
    <property type="term" value="F:DNA binding"/>
    <property type="evidence" value="ECO:0007669"/>
    <property type="project" value="UniProtKB-KW"/>
</dbReference>
<evidence type="ECO:0000256" key="5">
    <source>
        <dbReference type="ARBA" id="ARBA00023242"/>
    </source>
</evidence>
<evidence type="ECO:0000313" key="9">
    <source>
        <dbReference type="Proteomes" id="UP001140949"/>
    </source>
</evidence>
<keyword evidence="5" id="KW-0539">Nucleus</keyword>
<dbReference type="PROSITE" id="PS51032">
    <property type="entry name" value="AP2_ERF"/>
    <property type="match status" value="1"/>
</dbReference>
<feature type="region of interest" description="Disordered" evidence="6">
    <location>
        <begin position="77"/>
        <end position="97"/>
    </location>
</feature>